<dbReference type="InterPro" id="IPR036291">
    <property type="entry name" value="NAD(P)-bd_dom_sf"/>
</dbReference>
<proteinExistence type="predicted"/>
<accession>A0ABR8V405</accession>
<dbReference type="Gene3D" id="3.40.50.720">
    <property type="entry name" value="NAD(P)-binding Rossmann-like Domain"/>
    <property type="match status" value="1"/>
</dbReference>
<dbReference type="Gene3D" id="3.90.25.10">
    <property type="entry name" value="UDP-galactose 4-epimerase, domain 1"/>
    <property type="match status" value="1"/>
</dbReference>
<sequence length="286" mass="29330">MLLVTGTSGALGGAVAARLADRDDVLRGSREPRGPGARLVDFDRPETLPAALDGVDVLLVVSAGYAEDDVVRARHGAVVDAAATAGVRHVVYTSLAGTAERLTIALAHRWTEARLAGAPFDVTILRNGLYAEVPVALAVGFTAQPDGVFAAPWGDGAVSVVHRDDLADVAARVAAEVHDDVRAGRRSGHAGRVYELAGDARLTGSDVAALVGGRYEAAPLGGTWDALAAGVPPYQVAHAASIFATLGAGFLARGDDDADHLAELLGRPPRPVTDVVRGVLGSRPAP</sequence>
<feature type="domain" description="NAD(P)-binding" evidence="1">
    <location>
        <begin position="6"/>
        <end position="175"/>
    </location>
</feature>
<dbReference type="InterPro" id="IPR052718">
    <property type="entry name" value="NmrA-type_oxidoreductase"/>
</dbReference>
<dbReference type="Proteomes" id="UP000633601">
    <property type="component" value="Unassembled WGS sequence"/>
</dbReference>
<comment type="caution">
    <text evidence="2">The sequence shown here is derived from an EMBL/GenBank/DDBJ whole genome shotgun (WGS) entry which is preliminary data.</text>
</comment>
<evidence type="ECO:0000313" key="2">
    <source>
        <dbReference type="EMBL" id="MBD7999504.1"/>
    </source>
</evidence>
<dbReference type="Pfam" id="PF13460">
    <property type="entry name" value="NAD_binding_10"/>
    <property type="match status" value="1"/>
</dbReference>
<dbReference type="EMBL" id="JACSQE010000010">
    <property type="protein sequence ID" value="MBD7999504.1"/>
    <property type="molecule type" value="Genomic_DNA"/>
</dbReference>
<dbReference type="RefSeq" id="WP_191791173.1">
    <property type="nucleotide sequence ID" value="NZ_JACSQE010000010.1"/>
</dbReference>
<dbReference type="PANTHER" id="PTHR47129">
    <property type="entry name" value="QUINONE OXIDOREDUCTASE 2"/>
    <property type="match status" value="1"/>
</dbReference>
<organism evidence="2 3">
    <name type="scientific">Oerskovia gallyi</name>
    <dbReference type="NCBI Taxonomy" id="2762226"/>
    <lineage>
        <taxon>Bacteria</taxon>
        <taxon>Bacillati</taxon>
        <taxon>Actinomycetota</taxon>
        <taxon>Actinomycetes</taxon>
        <taxon>Micrococcales</taxon>
        <taxon>Cellulomonadaceae</taxon>
        <taxon>Oerskovia</taxon>
    </lineage>
</organism>
<gene>
    <name evidence="2" type="ORF">H9640_13160</name>
</gene>
<keyword evidence="3" id="KW-1185">Reference proteome</keyword>
<dbReference type="SUPFAM" id="SSF51735">
    <property type="entry name" value="NAD(P)-binding Rossmann-fold domains"/>
    <property type="match status" value="1"/>
</dbReference>
<evidence type="ECO:0000259" key="1">
    <source>
        <dbReference type="Pfam" id="PF13460"/>
    </source>
</evidence>
<evidence type="ECO:0000313" key="3">
    <source>
        <dbReference type="Proteomes" id="UP000633601"/>
    </source>
</evidence>
<protein>
    <submittedName>
        <fullName evidence="2">NmrA family NAD(P)-binding protein</fullName>
    </submittedName>
</protein>
<dbReference type="PANTHER" id="PTHR47129:SF1">
    <property type="entry name" value="NMRA-LIKE DOMAIN-CONTAINING PROTEIN"/>
    <property type="match status" value="1"/>
</dbReference>
<dbReference type="InterPro" id="IPR016040">
    <property type="entry name" value="NAD(P)-bd_dom"/>
</dbReference>
<name>A0ABR8V405_9CELL</name>
<reference evidence="2 3" key="1">
    <citation type="submission" date="2020-08" db="EMBL/GenBank/DDBJ databases">
        <title>A Genomic Blueprint of the Chicken Gut Microbiome.</title>
        <authorList>
            <person name="Gilroy R."/>
            <person name="Ravi A."/>
            <person name="Getino M."/>
            <person name="Pursley I."/>
            <person name="Horton D.L."/>
            <person name="Alikhan N.-F."/>
            <person name="Baker D."/>
            <person name="Gharbi K."/>
            <person name="Hall N."/>
            <person name="Watson M."/>
            <person name="Adriaenssens E.M."/>
            <person name="Foster-Nyarko E."/>
            <person name="Jarju S."/>
            <person name="Secka A."/>
            <person name="Antonio M."/>
            <person name="Oren A."/>
            <person name="Chaudhuri R."/>
            <person name="La Ragione R.M."/>
            <person name="Hildebrand F."/>
            <person name="Pallen M.J."/>
        </authorList>
    </citation>
    <scope>NUCLEOTIDE SEQUENCE [LARGE SCALE GENOMIC DNA]</scope>
    <source>
        <strain evidence="2 3">Sa2CUA8</strain>
    </source>
</reference>